<feature type="region of interest" description="Disordered" evidence="12">
    <location>
        <begin position="66"/>
        <end position="96"/>
    </location>
</feature>
<comment type="function">
    <text evidence="11">Key component of the cytosolic iron-sulfur protein assembly (CIA) complex, a multiprotein complex that mediates the incorporation of iron-sulfur cluster into apoproteins specifically involved in DNA metabolism and genomic integrity. In the CIA complex, MMS19 acts as an adapter between early-acting CIA components and a subset of cellular target iron-sulfur proteins.</text>
</comment>
<dbReference type="GO" id="GO:0071817">
    <property type="term" value="C:MMXD complex"/>
    <property type="evidence" value="ECO:0007669"/>
    <property type="project" value="TreeGrafter"/>
</dbReference>
<evidence type="ECO:0000259" key="14">
    <source>
        <dbReference type="Pfam" id="PF14500"/>
    </source>
</evidence>
<comment type="similarity">
    <text evidence="3 11">Belongs to the MET18/MMS19 family.</text>
</comment>
<reference evidence="15" key="1">
    <citation type="journal article" date="2021" name="Evol. Appl.">
        <title>The genome of the Pyrenean desman and the effects of bottlenecks and inbreeding on the genomic landscape of an endangered species.</title>
        <authorList>
            <person name="Escoda L."/>
            <person name="Castresana J."/>
        </authorList>
    </citation>
    <scope>NUCLEOTIDE SEQUENCE</scope>
    <source>
        <strain evidence="15">IBE-C5619</strain>
    </source>
</reference>
<comment type="caution">
    <text evidence="15">The sequence shown here is derived from an EMBL/GenBank/DDBJ whole genome shotgun (WGS) entry which is preliminary data.</text>
</comment>
<dbReference type="PANTHER" id="PTHR12891">
    <property type="entry name" value="DNA REPAIR/TRANSCRIPTION PROTEIN MET18/MMS19"/>
    <property type="match status" value="1"/>
</dbReference>
<dbReference type="SUPFAM" id="SSF48371">
    <property type="entry name" value="ARM repeat"/>
    <property type="match status" value="1"/>
</dbReference>
<evidence type="ECO:0000256" key="9">
    <source>
        <dbReference type="ARBA" id="ARBA00023242"/>
    </source>
</evidence>
<evidence type="ECO:0000256" key="11">
    <source>
        <dbReference type="RuleBase" id="RU367072"/>
    </source>
</evidence>
<evidence type="ECO:0000256" key="7">
    <source>
        <dbReference type="ARBA" id="ARBA00023204"/>
    </source>
</evidence>
<dbReference type="InterPro" id="IPR029240">
    <property type="entry name" value="MMS19_N"/>
</dbReference>
<evidence type="ECO:0000256" key="4">
    <source>
        <dbReference type="ARBA" id="ARBA00022490"/>
    </source>
</evidence>
<dbReference type="GO" id="GO:0006281">
    <property type="term" value="P:DNA repair"/>
    <property type="evidence" value="ECO:0007669"/>
    <property type="project" value="UniProtKB-UniRule"/>
</dbReference>
<sequence>TPIPRGGSKKPCGKKKDSLPRVLRCFCKSDFGRHDVQPDNDTVFGRSDCPRLARSEFWGRLAARAEPRRAGVRPWPGRQVSGAPGPPPSAGPTAVCKHFLPPPPPEASQLERVGLTAGSALAVARTRLLQPSGLRRVTPSDSRAAQGETQTPGAVGSQDSGEKGDNRRGAVALLPSRSLPARLRGCPGAAGLSRRCLPTQLPMLAPQPGPMHRRRWAGLLLRDLPRTAASRVNGSCRPASGAPRSPPEGALCPGAGFTANFAGEGREGGGRLPAQSQVAGPGGPATVPGQRPAPPEGRREGAGTAADTPARSGLPAGAGPPEPVTHLPSPAPARPRSLLPARGARAAAAARPRPGAGRHVIQRAPRPLGFGPAIGSGGACAERPVPCHRPLPLPRSPVRVMAAAAALEAVAPTGALWGLVQDFVMGQQEGPADQVAADVKSGSYTVLQVVEALGSSLENPEPRTRARGIQLLSQVLLQCHSLLLEKEVVHLILFYENRLKDHHLVIPSVLQGLRALSLCVALPPGLAVSVLKAIFQEVHVQSLPQADRHTVYSIITNFMRTREEELKGLGADFTFGFIQVMDGEKDPRNLLVAFHIVHDLISRDYSLGPFVEELFEVTSCYFPIDFTPPPNDPYGIQREDLILSLRAVLASTPRFAEFLLPLLIEKVDSEVLGAKLDSLQTLNACCAVYGQKELKDFLPSLWTSIRREVFQTASERVEAEGLAALRSLTACLSRSVLRADAEDLLDSFLSNIQQDCRHHLCEPDMKLVWPSAKLLQAAAGASARACDQITSNVLPLLLEQFYKHSQSNQRRTILEMILGFLKLQQKWSSEDKDERPLRGFKDQLCSLVFTALTEPSTQLQLVGIRTLTVLGAQPDLLSPGDLESAVGHLYRLNFLEEDSQNWVAALEASGTLATLYPVAFSSYLVPKLAEELRTEESDLVRGERPTRHSRHLCSLQALSAISTHPSIVKETLPLLLQHLCQMNNGNTVAGPAEVTVVCQSLQQVAEKCQQDPESCWYFHQTAVPFLLALAVQASMPEKEPSVPGKVLLEDEVLAAMVSVIGTATTHLSPDLAAQSVTHIVPLFLDGDVCFLPENTFPCRFQPFQVEIPQLNRLMRELLELSCCPSCPFSSTAAAKCFAGLLNKHPAGQQLDEFLQLAVDKVEAGLSSGSCRSQAFILLLWVRSKNGFWLSFFQLMGLLKDPELGPEAADGFSLLMTDCTDVLTRASHAEVRIMFRQRFFTDNMPALVQGFHAAPQDVKPNYLKGLSHVLNRLPKPVLLPELPTLLSLLLEALSCPDSVVQLSTLSCLQPLLLEAPQVMSLHVDTLVTKFLNLSSSPSMAVRIAALQCMHALTCLPTPVVIRALAKPLDDKKRLVRKEAVSARGE</sequence>
<evidence type="ECO:0000259" key="13">
    <source>
        <dbReference type="Pfam" id="PF12460"/>
    </source>
</evidence>
<evidence type="ECO:0000256" key="5">
    <source>
        <dbReference type="ARBA" id="ARBA00022737"/>
    </source>
</evidence>
<feature type="region of interest" description="Disordered" evidence="12">
    <location>
        <begin position="132"/>
        <end position="167"/>
    </location>
</feature>
<dbReference type="Gene3D" id="1.25.10.10">
    <property type="entry name" value="Leucine-rich Repeat Variant"/>
    <property type="match status" value="2"/>
</dbReference>
<keyword evidence="16" id="KW-1185">Reference proteome</keyword>
<feature type="domain" description="MMS19 C-terminal" evidence="13">
    <location>
        <begin position="955"/>
        <end position="1352"/>
    </location>
</feature>
<proteinExistence type="inferred from homology"/>
<comment type="subcellular location">
    <subcellularLocation>
        <location evidence="2 11">Cytoplasm</location>
        <location evidence="2 11">Cytoskeleton</location>
        <location evidence="2 11">Spindle</location>
    </subcellularLocation>
    <subcellularLocation>
        <location evidence="1 11">Nucleus</location>
    </subcellularLocation>
</comment>
<dbReference type="Pfam" id="PF12460">
    <property type="entry name" value="MMS19_C"/>
    <property type="match status" value="1"/>
</dbReference>
<dbReference type="GO" id="GO:0005634">
    <property type="term" value="C:nucleus"/>
    <property type="evidence" value="ECO:0007669"/>
    <property type="project" value="UniProtKB-SubCell"/>
</dbReference>
<comment type="subunit">
    <text evidence="10">Component of the CIA complex. In the CIA complex, interacts directly with CIAO2B and CIAO3. Component of the MMXD complex, composed of CIAO1, ERCC2, CIAO2B, MMS19 and SLC25A5. Interacts with CIAO2B; the interaction is direct. Interacts with ERCC2/XPD; the interaction is direct. Interacts with ERCC3/XPB and NCOA3/RAC3. Interacts with RTEL1; the interaction mediates the association of RTEL1 with the CIA complex. Interacts with BRIP1. Interacts with KIF4A; the interaction facilitates the transfer of Fe-S clusters to KIF4A to ensure proper localization of KIF4A to the mitotic machinery components. Interacts with CCDC117; the interaction is indirect.</text>
</comment>
<keyword evidence="5" id="KW-0677">Repeat</keyword>
<dbReference type="InterPro" id="IPR039920">
    <property type="entry name" value="MMS19"/>
</dbReference>
<accession>A0A8J6DXU1</accession>
<keyword evidence="4 11" id="KW-0963">Cytoplasm</keyword>
<organism evidence="15 16">
    <name type="scientific">Galemys pyrenaicus</name>
    <name type="common">Iberian desman</name>
    <name type="synonym">Pyrenean desman</name>
    <dbReference type="NCBI Taxonomy" id="202257"/>
    <lineage>
        <taxon>Eukaryota</taxon>
        <taxon>Metazoa</taxon>
        <taxon>Chordata</taxon>
        <taxon>Craniata</taxon>
        <taxon>Vertebrata</taxon>
        <taxon>Euteleostomi</taxon>
        <taxon>Mammalia</taxon>
        <taxon>Eutheria</taxon>
        <taxon>Laurasiatheria</taxon>
        <taxon>Eulipotyphla</taxon>
        <taxon>Talpidae</taxon>
        <taxon>Galemys</taxon>
    </lineage>
</organism>
<gene>
    <name evidence="15" type="ORF">J0S82_012147</name>
</gene>
<evidence type="ECO:0000256" key="3">
    <source>
        <dbReference type="ARBA" id="ARBA00009340"/>
    </source>
</evidence>
<protein>
    <recommendedName>
        <fullName evidence="11">MMS19 nucleotide excision repair protein</fullName>
    </recommendedName>
</protein>
<keyword evidence="6 11" id="KW-0227">DNA damage</keyword>
<feature type="region of interest" description="Disordered" evidence="12">
    <location>
        <begin position="231"/>
        <end position="369"/>
    </location>
</feature>
<feature type="compositionally biased region" description="Polar residues" evidence="12">
    <location>
        <begin position="139"/>
        <end position="152"/>
    </location>
</feature>
<evidence type="ECO:0000256" key="6">
    <source>
        <dbReference type="ARBA" id="ARBA00022763"/>
    </source>
</evidence>
<feature type="compositionally biased region" description="Low complexity" evidence="12">
    <location>
        <begin position="334"/>
        <end position="358"/>
    </location>
</feature>
<dbReference type="FunFam" id="1.25.10.10:FF:000114">
    <property type="entry name" value="MMS19 nucleotide excision repair protein homolog isoform X2"/>
    <property type="match status" value="1"/>
</dbReference>
<evidence type="ECO:0000256" key="1">
    <source>
        <dbReference type="ARBA" id="ARBA00004123"/>
    </source>
</evidence>
<feature type="domain" description="MMS19 N-terminal" evidence="14">
    <location>
        <begin position="450"/>
        <end position="711"/>
    </location>
</feature>
<dbReference type="OrthoDB" id="342900at2759"/>
<dbReference type="InterPro" id="IPR016024">
    <property type="entry name" value="ARM-type_fold"/>
</dbReference>
<evidence type="ECO:0000313" key="15">
    <source>
        <dbReference type="EMBL" id="KAG8523535.1"/>
    </source>
</evidence>
<dbReference type="Proteomes" id="UP000700334">
    <property type="component" value="Unassembled WGS sequence"/>
</dbReference>
<dbReference type="EMBL" id="JAGFMF010011406">
    <property type="protein sequence ID" value="KAG8523535.1"/>
    <property type="molecule type" value="Genomic_DNA"/>
</dbReference>
<evidence type="ECO:0000256" key="10">
    <source>
        <dbReference type="ARBA" id="ARBA00066170"/>
    </source>
</evidence>
<keyword evidence="8 11" id="KW-0206">Cytoskeleton</keyword>
<dbReference type="PANTHER" id="PTHR12891:SF0">
    <property type="entry name" value="MMS19 NUCLEOTIDE EXCISION REPAIR PROTEIN HOMOLOG"/>
    <property type="match status" value="1"/>
</dbReference>
<evidence type="ECO:0000256" key="12">
    <source>
        <dbReference type="SAM" id="MobiDB-lite"/>
    </source>
</evidence>
<dbReference type="InterPro" id="IPR011989">
    <property type="entry name" value="ARM-like"/>
</dbReference>
<evidence type="ECO:0000256" key="2">
    <source>
        <dbReference type="ARBA" id="ARBA00004186"/>
    </source>
</evidence>
<keyword evidence="7 11" id="KW-0234">DNA repair</keyword>
<dbReference type="GO" id="GO:0016226">
    <property type="term" value="P:iron-sulfur cluster assembly"/>
    <property type="evidence" value="ECO:0007669"/>
    <property type="project" value="UniProtKB-UniRule"/>
</dbReference>
<dbReference type="InterPro" id="IPR024687">
    <property type="entry name" value="MMS19_C"/>
</dbReference>
<feature type="non-terminal residue" evidence="15">
    <location>
        <position position="1"/>
    </location>
</feature>
<dbReference type="Pfam" id="PF14500">
    <property type="entry name" value="MMS19_N"/>
    <property type="match status" value="1"/>
</dbReference>
<keyword evidence="9 11" id="KW-0539">Nucleus</keyword>
<evidence type="ECO:0000313" key="16">
    <source>
        <dbReference type="Proteomes" id="UP000700334"/>
    </source>
</evidence>
<name>A0A8J6DXU1_GALPY</name>
<dbReference type="GO" id="GO:0051604">
    <property type="term" value="P:protein maturation"/>
    <property type="evidence" value="ECO:0007669"/>
    <property type="project" value="UniProtKB-UniRule"/>
</dbReference>
<dbReference type="GO" id="GO:0097361">
    <property type="term" value="C:cytosolic [4Fe-4S] assembly targeting complex"/>
    <property type="evidence" value="ECO:0007669"/>
    <property type="project" value="UniProtKB-UniRule"/>
</dbReference>
<feature type="compositionally biased region" description="Pro residues" evidence="12">
    <location>
        <begin position="318"/>
        <end position="333"/>
    </location>
</feature>
<evidence type="ECO:0000256" key="8">
    <source>
        <dbReference type="ARBA" id="ARBA00023212"/>
    </source>
</evidence>